<dbReference type="GeneID" id="103585213"/>
<sequence length="731" mass="82459">MEGAGGANDKKNRISSERRKEKSRDAARSRRSKESEVFYELAHQLPLPHNVSSHLDKASVMRLTISYLRVRKLLDAGDLDIEDEMKAQMNCFYLKALDGFVMVLTDDGDMIYISDNVNKYMGLTQFELTGHSVFDFTHPCDHEEMREMLTHRNGPVKKGKEQNTQRSFFLRMKCTLTSRGRTMNIKSATWKVLHCTGHIHVYDTNSNQSQCGYKKPPMTCLVLICEPIPHPSNIEIPLDSKTFLSRHSLDMKFSYCDERITELMGYEPEELLGRSIYEYYHALDSDHLTKTHHDMFTKGQVTTGQYRMLAKRGGYVWVETQATVIYNTKNSQPQCIVCVNYVVSGIIQHDLIFSLQQTECVLKPVESSDMKMTQLFTKVESEDTSSLFDKLKKEPDALTLLAPAAGDTIISLDFGSNVKPNSPSEYCFYVDSDMVNEFKLELVEKLFAEDTEAKNPFSTQDTDLDLEMLAPYIPMDDDFQLRSFDQLSPLESSSASSQSVSTMTVFQQTQMQEPTINATTTTATTDELKTVTKDGMEDIKILIASPSPTHVHKEITSATTSYNDTQSRTASPNRAGKEVIEQTEKPHPRSPNLLSVTLSQRTTVPEEELNPKILALQNAQRKRKMEHDGSLFQAVGIVNGTLLQQPDDRTPTTSLSWKRVKGCKSSEQSGMEQKTIILIPSDLACRLLGQSMDESGLPQLTSYDCEVNAPIQGSRNLLQGEELLRALDQVN</sequence>
<dbReference type="SUPFAM" id="SSF47459">
    <property type="entry name" value="HLH, helix-loop-helix DNA-binding domain"/>
    <property type="match status" value="1"/>
</dbReference>
<keyword evidence="5" id="KW-0677">Repeat</keyword>
<feature type="domain" description="BHLH" evidence="15">
    <location>
        <begin position="18"/>
        <end position="71"/>
    </location>
</feature>
<dbReference type="Proteomes" id="UP000694923">
    <property type="component" value="Unplaced"/>
</dbReference>
<protein>
    <recommendedName>
        <fullName evidence="3">Hypoxia-inducible factor 1-alpha</fullName>
    </recommendedName>
</protein>
<dbReference type="InterPro" id="IPR001610">
    <property type="entry name" value="PAC"/>
</dbReference>
<reference evidence="17" key="1">
    <citation type="submission" date="2025-08" db="UniProtKB">
        <authorList>
            <consortium name="RefSeq"/>
        </authorList>
    </citation>
    <scope>IDENTIFICATION</scope>
</reference>
<organism evidence="16 17">
    <name type="scientific">Galeopterus variegatus</name>
    <name type="common">Malayan flying lemur</name>
    <name type="synonym">Cynocephalus variegatus</name>
    <dbReference type="NCBI Taxonomy" id="482537"/>
    <lineage>
        <taxon>Eukaryota</taxon>
        <taxon>Metazoa</taxon>
        <taxon>Chordata</taxon>
        <taxon>Craniata</taxon>
        <taxon>Vertebrata</taxon>
        <taxon>Euteleostomi</taxon>
        <taxon>Mammalia</taxon>
        <taxon>Eutheria</taxon>
        <taxon>Euarchontoglires</taxon>
        <taxon>Dermoptera</taxon>
        <taxon>Cynocephalidae</taxon>
        <taxon>Galeopterus</taxon>
    </lineage>
</organism>
<dbReference type="CDD" id="cd00130">
    <property type="entry name" value="PAS"/>
    <property type="match status" value="2"/>
</dbReference>
<evidence type="ECO:0000256" key="4">
    <source>
        <dbReference type="ARBA" id="ARBA00022490"/>
    </source>
</evidence>
<comment type="subcellular location">
    <subcellularLocation>
        <location evidence="2">Cytoplasm</location>
    </subcellularLocation>
    <subcellularLocation>
        <location evidence="1">Nucleus speckle</location>
    </subcellularLocation>
</comment>
<evidence type="ECO:0000256" key="1">
    <source>
        <dbReference type="ARBA" id="ARBA00004324"/>
    </source>
</evidence>
<dbReference type="InterPro" id="IPR035965">
    <property type="entry name" value="PAS-like_dom_sf"/>
</dbReference>
<dbReference type="RefSeq" id="XP_008564341.1">
    <property type="nucleotide sequence ID" value="XM_008566119.1"/>
</dbReference>
<dbReference type="PANTHER" id="PTHR23043:SF7">
    <property type="entry name" value="HYPOXIA-INDUCIBLE FACTOR 1-ALPHA"/>
    <property type="match status" value="1"/>
</dbReference>
<evidence type="ECO:0000256" key="9">
    <source>
        <dbReference type="ARBA" id="ARBA00023159"/>
    </source>
</evidence>
<dbReference type="Pfam" id="PF08778">
    <property type="entry name" value="HIF-1a_CTAD"/>
    <property type="match status" value="1"/>
</dbReference>
<keyword evidence="12" id="KW-0379">Hydroxylation</keyword>
<keyword evidence="9" id="KW-0010">Activator</keyword>
<evidence type="ECO:0000313" key="17">
    <source>
        <dbReference type="RefSeq" id="XP_008564341.1"/>
    </source>
</evidence>
<dbReference type="Pfam" id="PF23171">
    <property type="entry name" value="bHLH_HIF1A"/>
    <property type="match status" value="1"/>
</dbReference>
<dbReference type="Pfam" id="PF00989">
    <property type="entry name" value="PAS"/>
    <property type="match status" value="1"/>
</dbReference>
<dbReference type="CDD" id="cd19727">
    <property type="entry name" value="bHLH-PAS_HIF1a_PASD8"/>
    <property type="match status" value="1"/>
</dbReference>
<dbReference type="SMART" id="SM00091">
    <property type="entry name" value="PAS"/>
    <property type="match status" value="2"/>
</dbReference>
<evidence type="ECO:0000256" key="7">
    <source>
        <dbReference type="ARBA" id="ARBA00023015"/>
    </source>
</evidence>
<feature type="domain" description="PAS" evidence="14">
    <location>
        <begin position="248"/>
        <end position="299"/>
    </location>
</feature>
<dbReference type="SMART" id="SM00353">
    <property type="entry name" value="HLH"/>
    <property type="match status" value="1"/>
</dbReference>
<dbReference type="PRINTS" id="PR01080">
    <property type="entry name" value="HYPOXIAIF1A"/>
</dbReference>
<dbReference type="InterPro" id="IPR000014">
    <property type="entry name" value="PAS"/>
</dbReference>
<feature type="compositionally biased region" description="Polar residues" evidence="13">
    <location>
        <begin position="558"/>
        <end position="572"/>
    </location>
</feature>
<dbReference type="NCBIfam" id="TIGR00229">
    <property type="entry name" value="sensory_box"/>
    <property type="match status" value="2"/>
</dbReference>
<dbReference type="InterPro" id="IPR001321">
    <property type="entry name" value="HIF-1_alpha"/>
</dbReference>
<keyword evidence="6" id="KW-0832">Ubl conjugation</keyword>
<evidence type="ECO:0000256" key="8">
    <source>
        <dbReference type="ARBA" id="ARBA00023125"/>
    </source>
</evidence>
<feature type="domain" description="PAS" evidence="14">
    <location>
        <begin position="94"/>
        <end position="149"/>
    </location>
</feature>
<keyword evidence="10" id="KW-0804">Transcription</keyword>
<dbReference type="SMART" id="SM00086">
    <property type="entry name" value="PAC"/>
    <property type="match status" value="1"/>
</dbReference>
<evidence type="ECO:0000256" key="11">
    <source>
        <dbReference type="ARBA" id="ARBA00023242"/>
    </source>
</evidence>
<dbReference type="InterPro" id="IPR014887">
    <property type="entry name" value="HIF-1_CTAD"/>
</dbReference>
<dbReference type="InterPro" id="IPR011598">
    <property type="entry name" value="bHLH_dom"/>
</dbReference>
<evidence type="ECO:0000256" key="6">
    <source>
        <dbReference type="ARBA" id="ARBA00022843"/>
    </source>
</evidence>
<dbReference type="SUPFAM" id="SSF55785">
    <property type="entry name" value="PYP-like sensor domain (PAS domain)"/>
    <property type="match status" value="2"/>
</dbReference>
<feature type="compositionally biased region" description="Basic and acidic residues" evidence="13">
    <location>
        <begin position="8"/>
        <end position="31"/>
    </location>
</feature>
<evidence type="ECO:0000256" key="2">
    <source>
        <dbReference type="ARBA" id="ARBA00004496"/>
    </source>
</evidence>
<keyword evidence="16" id="KW-1185">Reference proteome</keyword>
<evidence type="ECO:0000313" key="16">
    <source>
        <dbReference type="Proteomes" id="UP000694923"/>
    </source>
</evidence>
<dbReference type="Pfam" id="PF08447">
    <property type="entry name" value="PAS_3"/>
    <property type="match status" value="1"/>
</dbReference>
<dbReference type="PROSITE" id="PS50888">
    <property type="entry name" value="BHLH"/>
    <property type="match status" value="1"/>
</dbReference>
<evidence type="ECO:0000256" key="13">
    <source>
        <dbReference type="SAM" id="MobiDB-lite"/>
    </source>
</evidence>
<dbReference type="InterPro" id="IPR013767">
    <property type="entry name" value="PAS_fold"/>
</dbReference>
<dbReference type="Pfam" id="PF11413">
    <property type="entry name" value="HIF-1"/>
    <property type="match status" value="1"/>
</dbReference>
<proteinExistence type="predicted"/>
<evidence type="ECO:0000256" key="10">
    <source>
        <dbReference type="ARBA" id="ARBA00023163"/>
    </source>
</evidence>
<evidence type="ECO:0000256" key="5">
    <source>
        <dbReference type="ARBA" id="ARBA00022737"/>
    </source>
</evidence>
<dbReference type="InterPro" id="IPR021537">
    <property type="entry name" value="HIF_alpha-like"/>
</dbReference>
<feature type="region of interest" description="Disordered" evidence="13">
    <location>
        <begin position="558"/>
        <end position="593"/>
    </location>
</feature>
<dbReference type="InterPro" id="IPR036638">
    <property type="entry name" value="HLH_DNA-bd_sf"/>
</dbReference>
<name>A0ABM0Q7K0_GALVR</name>
<dbReference type="Gene3D" id="4.10.280.10">
    <property type="entry name" value="Helix-loop-helix DNA-binding domain"/>
    <property type="match status" value="1"/>
</dbReference>
<feature type="region of interest" description="Disordered" evidence="13">
    <location>
        <begin position="1"/>
        <end position="31"/>
    </location>
</feature>
<keyword evidence="11" id="KW-0539">Nucleus</keyword>
<keyword evidence="7" id="KW-0805">Transcription regulation</keyword>
<keyword evidence="8" id="KW-0238">DNA-binding</keyword>
<accession>A0ABM0Q7K0</accession>
<evidence type="ECO:0000259" key="14">
    <source>
        <dbReference type="PROSITE" id="PS50112"/>
    </source>
</evidence>
<evidence type="ECO:0000256" key="3">
    <source>
        <dbReference type="ARBA" id="ARBA00014446"/>
    </source>
</evidence>
<keyword evidence="4" id="KW-0963">Cytoplasm</keyword>
<evidence type="ECO:0000259" key="15">
    <source>
        <dbReference type="PROSITE" id="PS50888"/>
    </source>
</evidence>
<feature type="compositionally biased region" description="Basic and acidic residues" evidence="13">
    <location>
        <begin position="575"/>
        <end position="587"/>
    </location>
</feature>
<dbReference type="Gene3D" id="3.30.450.20">
    <property type="entry name" value="PAS domain"/>
    <property type="match status" value="2"/>
</dbReference>
<dbReference type="PROSITE" id="PS50112">
    <property type="entry name" value="PAS"/>
    <property type="match status" value="2"/>
</dbReference>
<gene>
    <name evidence="17" type="primary">HIF1A</name>
</gene>
<dbReference type="InterPro" id="IPR013655">
    <property type="entry name" value="PAS_fold_3"/>
</dbReference>
<evidence type="ECO:0000256" key="12">
    <source>
        <dbReference type="ARBA" id="ARBA00023278"/>
    </source>
</evidence>
<dbReference type="PANTHER" id="PTHR23043">
    <property type="entry name" value="HYPOXIA-INDUCIBLE FACTOR 1 ALPHA"/>
    <property type="match status" value="1"/>
</dbReference>